<proteinExistence type="predicted"/>
<protein>
    <submittedName>
        <fullName evidence="1">Uncharacterized protein</fullName>
    </submittedName>
</protein>
<evidence type="ECO:0000313" key="1">
    <source>
        <dbReference type="EMBL" id="TKD70519.1"/>
    </source>
</evidence>
<dbReference type="EMBL" id="SWFM01000002">
    <property type="protein sequence ID" value="TKD70519.1"/>
    <property type="molecule type" value="Genomic_DNA"/>
</dbReference>
<gene>
    <name evidence="1" type="ORF">FBF83_07770</name>
</gene>
<accession>A0A4U1MGW8</accession>
<comment type="caution">
    <text evidence="1">The sequence shown here is derived from an EMBL/GenBank/DDBJ whole genome shotgun (WGS) entry which is preliminary data.</text>
</comment>
<evidence type="ECO:0000313" key="2">
    <source>
        <dbReference type="Proteomes" id="UP000310541"/>
    </source>
</evidence>
<dbReference type="AlphaFoldDB" id="A0A4U1MGW8"/>
<dbReference type="Proteomes" id="UP000310541">
    <property type="component" value="Unassembled WGS sequence"/>
</dbReference>
<name>A0A4U1MGW8_9BACL</name>
<sequence length="92" mass="10909">MPEQFPIFYPAEADSIKNAHDTYNVYVNDDYVGNKILFSHCEKIEDLSDYLNNKGFYNFQAEVEGDHYRLQMTEQDQGELVKDELHSYLHLR</sequence>
<organism evidence="1 2">
    <name type="scientific">Guptibacillus hwajinpoensis</name>
    <dbReference type="NCBI Taxonomy" id="208199"/>
    <lineage>
        <taxon>Bacteria</taxon>
        <taxon>Bacillati</taxon>
        <taxon>Bacillota</taxon>
        <taxon>Bacilli</taxon>
        <taxon>Bacillales</taxon>
        <taxon>Guptibacillaceae</taxon>
        <taxon>Guptibacillus</taxon>
    </lineage>
</organism>
<dbReference type="RefSeq" id="WP_136946600.1">
    <property type="nucleotide sequence ID" value="NZ_SWFM01000002.1"/>
</dbReference>
<dbReference type="OrthoDB" id="2934253at2"/>
<reference evidence="1 2" key="1">
    <citation type="submission" date="2019-04" db="EMBL/GenBank/DDBJ databases">
        <title>Genome sequence of Bacillus hwajinpoensis strain Y2.</title>
        <authorList>
            <person name="Fair J.L."/>
            <person name="Maclea K.S."/>
        </authorList>
    </citation>
    <scope>NUCLEOTIDE SEQUENCE [LARGE SCALE GENOMIC DNA]</scope>
    <source>
        <strain evidence="1 2">Y2</strain>
    </source>
</reference>